<evidence type="ECO:0000256" key="8">
    <source>
        <dbReference type="ARBA" id="ARBA00022989"/>
    </source>
</evidence>
<name>A0ABU9YBJ2_9SPHN</name>
<feature type="transmembrane region" description="Helical" evidence="10">
    <location>
        <begin position="147"/>
        <end position="169"/>
    </location>
</feature>
<keyword evidence="7" id="KW-0418">Kinase</keyword>
<dbReference type="Gene3D" id="6.10.340.10">
    <property type="match status" value="1"/>
</dbReference>
<evidence type="ECO:0000256" key="2">
    <source>
        <dbReference type="ARBA" id="ARBA00004370"/>
    </source>
</evidence>
<dbReference type="PANTHER" id="PTHR45436:SF5">
    <property type="entry name" value="SENSOR HISTIDINE KINASE TRCS"/>
    <property type="match status" value="1"/>
</dbReference>
<keyword evidence="6 10" id="KW-0812">Transmembrane</keyword>
<dbReference type="CDD" id="cd06225">
    <property type="entry name" value="HAMP"/>
    <property type="match status" value="1"/>
</dbReference>
<evidence type="ECO:0000313" key="12">
    <source>
        <dbReference type="EMBL" id="MEN2793189.1"/>
    </source>
</evidence>
<dbReference type="Gene3D" id="3.30.565.10">
    <property type="entry name" value="Histidine kinase-like ATPase, C-terminal domain"/>
    <property type="match status" value="1"/>
</dbReference>
<evidence type="ECO:0000256" key="10">
    <source>
        <dbReference type="SAM" id="Phobius"/>
    </source>
</evidence>
<evidence type="ECO:0000256" key="7">
    <source>
        <dbReference type="ARBA" id="ARBA00022777"/>
    </source>
</evidence>
<dbReference type="InterPro" id="IPR005467">
    <property type="entry name" value="His_kinase_dom"/>
</dbReference>
<dbReference type="Proteomes" id="UP001419910">
    <property type="component" value="Unassembled WGS sequence"/>
</dbReference>
<protein>
    <recommendedName>
        <fullName evidence="3">histidine kinase</fullName>
        <ecNumber evidence="3">2.7.13.3</ecNumber>
    </recommendedName>
</protein>
<dbReference type="SMART" id="SM00387">
    <property type="entry name" value="HATPase_c"/>
    <property type="match status" value="1"/>
</dbReference>
<sequence>MRLFAGLFLLLAGQALLAAVLPGAVLVWNLDRGNEAYLDGQDRQALTAFTALTATEIRSGTTPAQALRLTEQAYKDAQAAGDGTPPLVGRVALYSPAGALIAGAAPDAEGVRAERQVTVNGTVAAIAKIVRAPATNAASYAFARDQIIGIIVVMSLIFLILFIAGYFIASRWTGPQLALFRASRAIAQGDYDADVTETGPAETRTTMRNLGRIARSFDRLETARRTWLVSVSEELRKPVRALAEKLDWISANSPPADPESFEEVVEGVRRLGEMAEDLHAVALADLGRLPVRFATVDPRALIHNAIWSSGKRAQALGVTLEPGNLPQATVPVKWDGARIEQLFTALIENSLRYTPAGGRIILGLEGNRNAWRLIIDDSAPGVDTELAQQLFEPFYRSSTEPGQSVMTSGLGLATAQAIVEAHHGRIEASRSPIGGLRITVILPAAPPTA</sequence>
<dbReference type="PROSITE" id="PS50109">
    <property type="entry name" value="HIS_KIN"/>
    <property type="match status" value="1"/>
</dbReference>
<evidence type="ECO:0000256" key="6">
    <source>
        <dbReference type="ARBA" id="ARBA00022692"/>
    </source>
</evidence>
<comment type="subcellular location">
    <subcellularLocation>
        <location evidence="2">Membrane</location>
    </subcellularLocation>
</comment>
<dbReference type="SUPFAM" id="SSF55874">
    <property type="entry name" value="ATPase domain of HSP90 chaperone/DNA topoisomerase II/histidine kinase"/>
    <property type="match status" value="1"/>
</dbReference>
<keyword evidence="5" id="KW-0808">Transferase</keyword>
<evidence type="ECO:0000256" key="3">
    <source>
        <dbReference type="ARBA" id="ARBA00012438"/>
    </source>
</evidence>
<dbReference type="InterPro" id="IPR050428">
    <property type="entry name" value="TCS_sensor_his_kinase"/>
</dbReference>
<keyword evidence="4" id="KW-0597">Phosphoprotein</keyword>
<dbReference type="GO" id="GO:0005524">
    <property type="term" value="F:ATP binding"/>
    <property type="evidence" value="ECO:0007669"/>
    <property type="project" value="UniProtKB-KW"/>
</dbReference>
<dbReference type="EMBL" id="JBDIME010000040">
    <property type="protein sequence ID" value="MEN2793189.1"/>
    <property type="molecule type" value="Genomic_DNA"/>
</dbReference>
<evidence type="ECO:0000313" key="13">
    <source>
        <dbReference type="Proteomes" id="UP001419910"/>
    </source>
</evidence>
<keyword evidence="12" id="KW-0547">Nucleotide-binding</keyword>
<dbReference type="InterPro" id="IPR036890">
    <property type="entry name" value="HATPase_C_sf"/>
</dbReference>
<evidence type="ECO:0000256" key="1">
    <source>
        <dbReference type="ARBA" id="ARBA00000085"/>
    </source>
</evidence>
<dbReference type="PANTHER" id="PTHR45436">
    <property type="entry name" value="SENSOR HISTIDINE KINASE YKOH"/>
    <property type="match status" value="1"/>
</dbReference>
<dbReference type="EC" id="2.7.13.3" evidence="3"/>
<evidence type="ECO:0000256" key="5">
    <source>
        <dbReference type="ARBA" id="ARBA00022679"/>
    </source>
</evidence>
<feature type="domain" description="Histidine kinase" evidence="11">
    <location>
        <begin position="230"/>
        <end position="446"/>
    </location>
</feature>
<proteinExistence type="predicted"/>
<evidence type="ECO:0000256" key="9">
    <source>
        <dbReference type="ARBA" id="ARBA00023136"/>
    </source>
</evidence>
<evidence type="ECO:0000259" key="11">
    <source>
        <dbReference type="PROSITE" id="PS50109"/>
    </source>
</evidence>
<reference evidence="12 13" key="1">
    <citation type="submission" date="2024-05" db="EMBL/GenBank/DDBJ databases">
        <authorList>
            <person name="Liu Q."/>
            <person name="Xin Y.-H."/>
        </authorList>
    </citation>
    <scope>NUCLEOTIDE SEQUENCE [LARGE SCALE GENOMIC DNA]</scope>
    <source>
        <strain evidence="12 13">CGMCC 1.10181</strain>
    </source>
</reference>
<gene>
    <name evidence="12" type="ORF">ABC974_26435</name>
</gene>
<dbReference type="InterPro" id="IPR003594">
    <property type="entry name" value="HATPase_dom"/>
</dbReference>
<keyword evidence="9 10" id="KW-0472">Membrane</keyword>
<evidence type="ECO:0000256" key="4">
    <source>
        <dbReference type="ARBA" id="ARBA00022553"/>
    </source>
</evidence>
<keyword evidence="12" id="KW-0067">ATP-binding</keyword>
<dbReference type="RefSeq" id="WP_343891478.1">
    <property type="nucleotide sequence ID" value="NZ_BAAAEH010000044.1"/>
</dbReference>
<keyword evidence="13" id="KW-1185">Reference proteome</keyword>
<accession>A0ABU9YBJ2</accession>
<comment type="caution">
    <text evidence="12">The sequence shown here is derived from an EMBL/GenBank/DDBJ whole genome shotgun (WGS) entry which is preliminary data.</text>
</comment>
<dbReference type="Pfam" id="PF02518">
    <property type="entry name" value="HATPase_c"/>
    <property type="match status" value="1"/>
</dbReference>
<dbReference type="InterPro" id="IPR004358">
    <property type="entry name" value="Sig_transdc_His_kin-like_C"/>
</dbReference>
<organism evidence="12 13">
    <name type="scientific">Sphingomonas oligophenolica</name>
    <dbReference type="NCBI Taxonomy" id="301154"/>
    <lineage>
        <taxon>Bacteria</taxon>
        <taxon>Pseudomonadati</taxon>
        <taxon>Pseudomonadota</taxon>
        <taxon>Alphaproteobacteria</taxon>
        <taxon>Sphingomonadales</taxon>
        <taxon>Sphingomonadaceae</taxon>
        <taxon>Sphingomonas</taxon>
    </lineage>
</organism>
<comment type="catalytic activity">
    <reaction evidence="1">
        <text>ATP + protein L-histidine = ADP + protein N-phospho-L-histidine.</text>
        <dbReference type="EC" id="2.7.13.3"/>
    </reaction>
</comment>
<keyword evidence="8 10" id="KW-1133">Transmembrane helix</keyword>
<dbReference type="PRINTS" id="PR00344">
    <property type="entry name" value="BCTRLSENSOR"/>
</dbReference>